<dbReference type="Proteomes" id="UP001159427">
    <property type="component" value="Unassembled WGS sequence"/>
</dbReference>
<dbReference type="PROSITE" id="PS00237">
    <property type="entry name" value="G_PROTEIN_RECEP_F1_1"/>
    <property type="match status" value="2"/>
</dbReference>
<keyword evidence="6 11" id="KW-0472">Membrane</keyword>
<evidence type="ECO:0000256" key="6">
    <source>
        <dbReference type="ARBA" id="ARBA00023136"/>
    </source>
</evidence>
<feature type="transmembrane region" description="Helical" evidence="11">
    <location>
        <begin position="215"/>
        <end position="239"/>
    </location>
</feature>
<keyword evidence="2" id="KW-1003">Cell membrane</keyword>
<evidence type="ECO:0000256" key="4">
    <source>
        <dbReference type="ARBA" id="ARBA00022989"/>
    </source>
</evidence>
<feature type="transmembrane region" description="Helical" evidence="11">
    <location>
        <begin position="142"/>
        <end position="164"/>
    </location>
</feature>
<dbReference type="SUPFAM" id="SSF81321">
    <property type="entry name" value="Family A G protein-coupled receptor-like"/>
    <property type="match status" value="2"/>
</dbReference>
<keyword evidence="8" id="KW-0325">Glycoprotein</keyword>
<feature type="transmembrane region" description="Helical" evidence="11">
    <location>
        <begin position="543"/>
        <end position="566"/>
    </location>
</feature>
<evidence type="ECO:0000313" key="13">
    <source>
        <dbReference type="EMBL" id="CAH3165730.1"/>
    </source>
</evidence>
<name>A0ABN8QPE3_9CNID</name>
<dbReference type="SMART" id="SM01381">
    <property type="entry name" value="7TM_GPCR_Srsx"/>
    <property type="match status" value="1"/>
</dbReference>
<evidence type="ECO:0000256" key="1">
    <source>
        <dbReference type="ARBA" id="ARBA00004651"/>
    </source>
</evidence>
<dbReference type="PANTHER" id="PTHR24246:SF27">
    <property type="entry name" value="ADENOSINE RECEPTOR, ISOFORM A"/>
    <property type="match status" value="1"/>
</dbReference>
<evidence type="ECO:0000256" key="5">
    <source>
        <dbReference type="ARBA" id="ARBA00023040"/>
    </source>
</evidence>
<feature type="transmembrane region" description="Helical" evidence="11">
    <location>
        <begin position="100"/>
        <end position="121"/>
    </location>
</feature>
<evidence type="ECO:0000256" key="10">
    <source>
        <dbReference type="RuleBase" id="RU000688"/>
    </source>
</evidence>
<keyword evidence="4 11" id="KW-1133">Transmembrane helix</keyword>
<feature type="transmembrane region" description="Helical" evidence="11">
    <location>
        <begin position="26"/>
        <end position="52"/>
    </location>
</feature>
<dbReference type="EMBL" id="CALNXI010001345">
    <property type="protein sequence ID" value="CAH3165730.1"/>
    <property type="molecule type" value="Genomic_DNA"/>
</dbReference>
<protein>
    <recommendedName>
        <fullName evidence="12">G-protein coupled receptors family 1 profile domain-containing protein</fullName>
    </recommendedName>
</protein>
<dbReference type="PROSITE" id="PS50262">
    <property type="entry name" value="G_PROTEIN_RECEP_F1_2"/>
    <property type="match status" value="2"/>
</dbReference>
<evidence type="ECO:0000256" key="2">
    <source>
        <dbReference type="ARBA" id="ARBA00022475"/>
    </source>
</evidence>
<feature type="transmembrane region" description="Helical" evidence="11">
    <location>
        <begin position="498"/>
        <end position="522"/>
    </location>
</feature>
<comment type="similarity">
    <text evidence="10">Belongs to the G-protein coupled receptor 1 family.</text>
</comment>
<comment type="caution">
    <text evidence="13">The sequence shown here is derived from an EMBL/GenBank/DDBJ whole genome shotgun (WGS) entry which is preliminary data.</text>
</comment>
<keyword evidence="14" id="KW-1185">Reference proteome</keyword>
<dbReference type="CDD" id="cd00637">
    <property type="entry name" value="7tm_classA_rhodopsin-like"/>
    <property type="match status" value="2"/>
</dbReference>
<dbReference type="PRINTS" id="PR00237">
    <property type="entry name" value="GPCRRHODOPSN"/>
</dbReference>
<proteinExistence type="inferred from homology"/>
<feature type="transmembrane region" description="Helical" evidence="11">
    <location>
        <begin position="470"/>
        <end position="492"/>
    </location>
</feature>
<evidence type="ECO:0000256" key="3">
    <source>
        <dbReference type="ARBA" id="ARBA00022692"/>
    </source>
</evidence>
<keyword evidence="9 10" id="KW-0807">Transducer</keyword>
<feature type="transmembrane region" description="Helical" evidence="11">
    <location>
        <begin position="426"/>
        <end position="449"/>
    </location>
</feature>
<dbReference type="Pfam" id="PF00001">
    <property type="entry name" value="7tm_1"/>
    <property type="match status" value="2"/>
</dbReference>
<dbReference type="Gene3D" id="1.20.1070.10">
    <property type="entry name" value="Rhodopsin 7-helix transmembrane proteins"/>
    <property type="match status" value="2"/>
</dbReference>
<feature type="transmembrane region" description="Helical" evidence="11">
    <location>
        <begin position="64"/>
        <end position="88"/>
    </location>
</feature>
<feature type="non-terminal residue" evidence="13">
    <location>
        <position position="628"/>
    </location>
</feature>
<keyword evidence="7 10" id="KW-0675">Receptor</keyword>
<evidence type="ECO:0000256" key="8">
    <source>
        <dbReference type="ARBA" id="ARBA00023180"/>
    </source>
</evidence>
<gene>
    <name evidence="13" type="ORF">PEVE_00005433</name>
</gene>
<evidence type="ECO:0000313" key="14">
    <source>
        <dbReference type="Proteomes" id="UP001159427"/>
    </source>
</evidence>
<evidence type="ECO:0000256" key="11">
    <source>
        <dbReference type="SAM" id="Phobius"/>
    </source>
</evidence>
<comment type="subcellular location">
    <subcellularLocation>
        <location evidence="1">Cell membrane</location>
        <topology evidence="1">Multi-pass membrane protein</topology>
    </subcellularLocation>
</comment>
<feature type="transmembrane region" description="Helical" evidence="11">
    <location>
        <begin position="353"/>
        <end position="379"/>
    </location>
</feature>
<keyword evidence="5 10" id="KW-0297">G-protein coupled receptor</keyword>
<feature type="transmembrane region" description="Helical" evidence="11">
    <location>
        <begin position="170"/>
        <end position="194"/>
    </location>
</feature>
<evidence type="ECO:0000256" key="7">
    <source>
        <dbReference type="ARBA" id="ARBA00023170"/>
    </source>
</evidence>
<dbReference type="InterPro" id="IPR017452">
    <property type="entry name" value="GPCR_Rhodpsn_7TM"/>
</dbReference>
<dbReference type="PANTHER" id="PTHR24246">
    <property type="entry name" value="OLFACTORY RECEPTOR AND ADENOSINE RECEPTOR"/>
    <property type="match status" value="1"/>
</dbReference>
<feature type="domain" description="G-protein coupled receptors family 1 profile" evidence="12">
    <location>
        <begin position="369"/>
        <end position="597"/>
    </location>
</feature>
<feature type="transmembrane region" description="Helical" evidence="11">
    <location>
        <begin position="391"/>
        <end position="414"/>
    </location>
</feature>
<accession>A0ABN8QPE3</accession>
<dbReference type="InterPro" id="IPR000276">
    <property type="entry name" value="GPCR_Rhodpsn"/>
</dbReference>
<sequence>MTNVSASTSSSSFSSRAEIFSNAQTIAWSFAFSAQAVAVVMGNMLAIVLFAFNKKLRKKKSLYLVMNMAFADLMLGGIFLPSFIFFLVTPENQPSHERSAFFLKIILALFSLASSITAALISAERFYAIYWPLKHRTLSTRAYRLAVLMVWTMAILFSTIYVLLFWSPMALYSFLCLYVLFLVFTICGLNIGIWRKFKQKTPSHQQNRAFQQQRLTNALLYVSLFTLISWIPISVYNLISSFGYNIHDHILLLTLFMYLSSSFINPVVYAIRIPEFKQALPNVCCFRRRALMDSEGKLERLNMAAADHNHAQLTFEQKIVHGETKTKNMSASTSSLNNSFSAMDEMLSEAQVIAWSCALASEIVVIFLGNLLTIVLFIFNKKLRNKKSLYLVMNMAFADLVLGGASLPLFVYLVTATRSRLYFTEFPTFLQIIFTVSSMASFTTAALISAERFYAVFWPLKHRTLSTREYKLVILMAWTLGILFSTVYILLFRLSPRAFFAFAALYGLLLIVTICGLNIVIWRKIQQKSVPCYQNRHMQIQRLTKALSLVSVGTLSSWIPAIIFYLLRFFGQNASLNILLSIYFVHFSSSFINPMVYTLRIPEFRQGLNLFCFRSQENINTGRNNMVA</sequence>
<feature type="transmembrane region" description="Helical" evidence="11">
    <location>
        <begin position="578"/>
        <end position="599"/>
    </location>
</feature>
<evidence type="ECO:0000259" key="12">
    <source>
        <dbReference type="PROSITE" id="PS50262"/>
    </source>
</evidence>
<reference evidence="13 14" key="1">
    <citation type="submission" date="2022-05" db="EMBL/GenBank/DDBJ databases">
        <authorList>
            <consortium name="Genoscope - CEA"/>
            <person name="William W."/>
        </authorList>
    </citation>
    <scope>NUCLEOTIDE SEQUENCE [LARGE SCALE GENOMIC DNA]</scope>
</reference>
<evidence type="ECO:0000256" key="9">
    <source>
        <dbReference type="ARBA" id="ARBA00023224"/>
    </source>
</evidence>
<organism evidence="13 14">
    <name type="scientific">Porites evermanni</name>
    <dbReference type="NCBI Taxonomy" id="104178"/>
    <lineage>
        <taxon>Eukaryota</taxon>
        <taxon>Metazoa</taxon>
        <taxon>Cnidaria</taxon>
        <taxon>Anthozoa</taxon>
        <taxon>Hexacorallia</taxon>
        <taxon>Scleractinia</taxon>
        <taxon>Fungiina</taxon>
        <taxon>Poritidae</taxon>
        <taxon>Porites</taxon>
    </lineage>
</organism>
<feature type="domain" description="G-protein coupled receptors family 1 profile" evidence="12">
    <location>
        <begin position="42"/>
        <end position="269"/>
    </location>
</feature>
<keyword evidence="3 10" id="KW-0812">Transmembrane</keyword>